<keyword evidence="2 4" id="KW-0479">Metal-binding</keyword>
<proteinExistence type="predicted"/>
<dbReference type="PANTHER" id="PTHR33751:SF1">
    <property type="entry name" value="CBB3-TYPE CYTOCHROME C OXIDASE SUBUNIT FIXP"/>
    <property type="match status" value="1"/>
</dbReference>
<evidence type="ECO:0000256" key="5">
    <source>
        <dbReference type="SAM" id="MobiDB-lite"/>
    </source>
</evidence>
<keyword evidence="6" id="KW-0472">Membrane</keyword>
<dbReference type="EMBL" id="JAULBC010000001">
    <property type="protein sequence ID" value="MEX6686020.1"/>
    <property type="molecule type" value="Genomic_DNA"/>
</dbReference>
<dbReference type="PANTHER" id="PTHR33751">
    <property type="entry name" value="CBB3-TYPE CYTOCHROME C OXIDASE SUBUNIT FIXP"/>
    <property type="match status" value="1"/>
</dbReference>
<evidence type="ECO:0000259" key="7">
    <source>
        <dbReference type="PROSITE" id="PS51007"/>
    </source>
</evidence>
<dbReference type="InterPro" id="IPR038414">
    <property type="entry name" value="CcoP_N_sf"/>
</dbReference>
<keyword evidence="6" id="KW-1133">Transmembrane helix</keyword>
<dbReference type="Gene3D" id="1.10.760.10">
    <property type="entry name" value="Cytochrome c-like domain"/>
    <property type="match status" value="1"/>
</dbReference>
<dbReference type="InterPro" id="IPR036909">
    <property type="entry name" value="Cyt_c-like_dom_sf"/>
</dbReference>
<gene>
    <name evidence="8" type="ORF">QTN47_00855</name>
</gene>
<name>A0ABV3Z915_9BACT</name>
<dbReference type="Gene3D" id="6.10.280.130">
    <property type="match status" value="1"/>
</dbReference>
<dbReference type="InterPro" id="IPR050597">
    <property type="entry name" value="Cytochrome_c_Oxidase_Subunit"/>
</dbReference>
<keyword evidence="3 4" id="KW-0408">Iron</keyword>
<evidence type="ECO:0000256" key="2">
    <source>
        <dbReference type="ARBA" id="ARBA00022723"/>
    </source>
</evidence>
<dbReference type="PROSITE" id="PS51007">
    <property type="entry name" value="CYTC"/>
    <property type="match status" value="1"/>
</dbReference>
<keyword evidence="6" id="KW-0812">Transmembrane</keyword>
<feature type="domain" description="Cytochrome c" evidence="7">
    <location>
        <begin position="271"/>
        <end position="350"/>
    </location>
</feature>
<dbReference type="Proteomes" id="UP001560573">
    <property type="component" value="Unassembled WGS sequence"/>
</dbReference>
<protein>
    <submittedName>
        <fullName evidence="8">Cbb3-type cytochrome c oxidase N-terminal domain-containing protein</fullName>
    </submittedName>
</protein>
<feature type="region of interest" description="Disordered" evidence="5">
    <location>
        <begin position="350"/>
        <end position="390"/>
    </location>
</feature>
<feature type="transmembrane region" description="Helical" evidence="6">
    <location>
        <begin position="12"/>
        <end position="30"/>
    </location>
</feature>
<feature type="transmembrane region" description="Helical" evidence="6">
    <location>
        <begin position="206"/>
        <end position="223"/>
    </location>
</feature>
<dbReference type="Pfam" id="PF13442">
    <property type="entry name" value="Cytochrome_CBB3"/>
    <property type="match status" value="1"/>
</dbReference>
<evidence type="ECO:0000313" key="9">
    <source>
        <dbReference type="Proteomes" id="UP001560573"/>
    </source>
</evidence>
<evidence type="ECO:0000256" key="4">
    <source>
        <dbReference type="PROSITE-ProRule" id="PRU00433"/>
    </source>
</evidence>
<evidence type="ECO:0000313" key="8">
    <source>
        <dbReference type="EMBL" id="MEX6686020.1"/>
    </source>
</evidence>
<feature type="transmembrane region" description="Helical" evidence="6">
    <location>
        <begin position="42"/>
        <end position="69"/>
    </location>
</feature>
<sequence>MTTKCYTPDKKIIARLCSLFVLCLPLTALADGPRKPSDISNPIALIFLTVIVGLLIVICLLAGIIISTARTYAERYRKNNAAGVGKTLLILALCLASAPLMAQDSTAVATEAIKPPVALSSMSLYALVATVFVEIIIILGLLLNLRSLLAKDKEVVEVTAAVEKESFWKRLWAKMNNFKSMKEEASLDLEHSYDGIRELDNRLPPWWLYGFYLTIIVAVIYLWRYHVSHSAPSSIEEYTMEVQKAEGEKEAYLKKSASNVDENTVVMLDASGIDAGKKIFTTNCAPCHGPDGGGVVGPNLTDDYWLHGGNIKDVFKTIKYGVPEKGMKSWKDDFSPVQIAQLSSFIKSLHGTKPATPKEPQGEIYKDGDGAAPSADSTGKQEVKGVAAIK</sequence>
<evidence type="ECO:0000256" key="1">
    <source>
        <dbReference type="ARBA" id="ARBA00022617"/>
    </source>
</evidence>
<evidence type="ECO:0000256" key="6">
    <source>
        <dbReference type="SAM" id="Phobius"/>
    </source>
</evidence>
<dbReference type="SUPFAM" id="SSF46626">
    <property type="entry name" value="Cytochrome c"/>
    <property type="match status" value="1"/>
</dbReference>
<feature type="transmembrane region" description="Helical" evidence="6">
    <location>
        <begin position="122"/>
        <end position="143"/>
    </location>
</feature>
<keyword evidence="1 4" id="KW-0349">Heme</keyword>
<dbReference type="RefSeq" id="WP_369327409.1">
    <property type="nucleotide sequence ID" value="NZ_JAULBC010000001.1"/>
</dbReference>
<reference evidence="8 9" key="1">
    <citation type="submission" date="2023-07" db="EMBL/GenBank/DDBJ databases">
        <authorList>
            <person name="Lian W.-H."/>
        </authorList>
    </citation>
    <scope>NUCLEOTIDE SEQUENCE [LARGE SCALE GENOMIC DNA]</scope>
    <source>
        <strain evidence="8 9">SYSU DXS3180</strain>
    </source>
</reference>
<comment type="caution">
    <text evidence="8">The sequence shown here is derived from an EMBL/GenBank/DDBJ whole genome shotgun (WGS) entry which is preliminary data.</text>
</comment>
<dbReference type="InterPro" id="IPR009056">
    <property type="entry name" value="Cyt_c-like_dom"/>
</dbReference>
<accession>A0ABV3Z915</accession>
<dbReference type="InterPro" id="IPR032858">
    <property type="entry name" value="CcoP_N"/>
</dbReference>
<organism evidence="8 9">
    <name type="scientific">Danxiaibacter flavus</name>
    <dbReference type="NCBI Taxonomy" id="3049108"/>
    <lineage>
        <taxon>Bacteria</taxon>
        <taxon>Pseudomonadati</taxon>
        <taxon>Bacteroidota</taxon>
        <taxon>Chitinophagia</taxon>
        <taxon>Chitinophagales</taxon>
        <taxon>Chitinophagaceae</taxon>
        <taxon>Danxiaibacter</taxon>
    </lineage>
</organism>
<feature type="transmembrane region" description="Helical" evidence="6">
    <location>
        <begin position="81"/>
        <end position="102"/>
    </location>
</feature>
<keyword evidence="9" id="KW-1185">Reference proteome</keyword>
<feature type="compositionally biased region" description="Basic and acidic residues" evidence="5">
    <location>
        <begin position="360"/>
        <end position="369"/>
    </location>
</feature>
<evidence type="ECO:0000256" key="3">
    <source>
        <dbReference type="ARBA" id="ARBA00023004"/>
    </source>
</evidence>
<dbReference type="Pfam" id="PF14715">
    <property type="entry name" value="FixP_N"/>
    <property type="match status" value="1"/>
</dbReference>